<evidence type="ECO:0000256" key="1">
    <source>
        <dbReference type="SAM" id="MobiDB-lite"/>
    </source>
</evidence>
<dbReference type="RefSeq" id="WP_204199287.1">
    <property type="nucleotide sequence ID" value="NZ_JAFEMC010000003.1"/>
</dbReference>
<evidence type="ECO:0000256" key="2">
    <source>
        <dbReference type="SAM" id="SignalP"/>
    </source>
</evidence>
<keyword evidence="4" id="KW-1185">Reference proteome</keyword>
<proteinExistence type="predicted"/>
<evidence type="ECO:0000313" key="4">
    <source>
        <dbReference type="Proteomes" id="UP000763641"/>
    </source>
</evidence>
<reference evidence="3 4" key="1">
    <citation type="submission" date="2020-12" db="EMBL/GenBank/DDBJ databases">
        <title>Sphingomonas sp.</title>
        <authorList>
            <person name="Kim M.K."/>
        </authorList>
    </citation>
    <scope>NUCLEOTIDE SEQUENCE [LARGE SCALE GENOMIC DNA]</scope>
    <source>
        <strain evidence="3 4">BT552</strain>
    </source>
</reference>
<feature type="region of interest" description="Disordered" evidence="1">
    <location>
        <begin position="30"/>
        <end position="61"/>
    </location>
</feature>
<dbReference type="EMBL" id="JAFEMC010000003">
    <property type="protein sequence ID" value="MBM6577192.1"/>
    <property type="molecule type" value="Genomic_DNA"/>
</dbReference>
<sequence length="182" mass="18583">MKRSMLVLALLAAPLTAPAMAQQVTTPAPATAPVTSAAPPAASRPVAAQVSARPALPGIARPRQGTVAQEGVGKGAPVNGVLVIYGNERCPTNSDGDEIVVCERRSAEEQYRLPKELRSLEVTPQNQSWAANAGGVMATGASGIGSCSAAGGAGGAVGCMGQRDQAYRADKRARQRDARQVP</sequence>
<dbReference type="Proteomes" id="UP000763641">
    <property type="component" value="Unassembled WGS sequence"/>
</dbReference>
<name>A0ABS2D8D7_9SPHN</name>
<comment type="caution">
    <text evidence="3">The sequence shown here is derived from an EMBL/GenBank/DDBJ whole genome shotgun (WGS) entry which is preliminary data.</text>
</comment>
<organism evidence="3 4">
    <name type="scientific">Sphingomonas longa</name>
    <dbReference type="NCBI Taxonomy" id="2778730"/>
    <lineage>
        <taxon>Bacteria</taxon>
        <taxon>Pseudomonadati</taxon>
        <taxon>Pseudomonadota</taxon>
        <taxon>Alphaproteobacteria</taxon>
        <taxon>Sphingomonadales</taxon>
        <taxon>Sphingomonadaceae</taxon>
        <taxon>Sphingomonas</taxon>
    </lineage>
</organism>
<evidence type="ECO:0000313" key="3">
    <source>
        <dbReference type="EMBL" id="MBM6577192.1"/>
    </source>
</evidence>
<protein>
    <submittedName>
        <fullName evidence="3">Uncharacterized protein</fullName>
    </submittedName>
</protein>
<feature type="compositionally biased region" description="Low complexity" evidence="1">
    <location>
        <begin position="30"/>
        <end position="52"/>
    </location>
</feature>
<feature type="chain" id="PRO_5046975853" evidence="2">
    <location>
        <begin position="22"/>
        <end position="182"/>
    </location>
</feature>
<keyword evidence="2" id="KW-0732">Signal</keyword>
<accession>A0ABS2D8D7</accession>
<feature type="signal peptide" evidence="2">
    <location>
        <begin position="1"/>
        <end position="21"/>
    </location>
</feature>
<gene>
    <name evidence="3" type="ORF">ILT43_12490</name>
</gene>